<keyword evidence="3" id="KW-0227">DNA damage</keyword>
<dbReference type="GO" id="GO:0006289">
    <property type="term" value="P:nucleotide-excision repair"/>
    <property type="evidence" value="ECO:0007669"/>
    <property type="project" value="InterPro"/>
</dbReference>
<dbReference type="AlphaFoldDB" id="D2EGR2"/>
<organism evidence="11 12">
    <name type="scientific">Candidatus Parvarchaeum acidiphilum ARMAN-4</name>
    <dbReference type="NCBI Taxonomy" id="662760"/>
    <lineage>
        <taxon>Archaea</taxon>
        <taxon>Candidatus Parvarchaeota</taxon>
        <taxon>Candidatus Parvarchaeum</taxon>
    </lineage>
</organism>
<comment type="catalytic activity">
    <reaction evidence="9">
        <text>2'-deoxyribonucleotide-(2'-deoxyribose 5'-phosphate)-2'-deoxyribonucleotide-DNA = a 3'-end 2'-deoxyribonucleotide-(2,3-dehydro-2,3-deoxyribose 5'-phosphate)-DNA + a 5'-end 5'-phospho-2'-deoxyribonucleoside-DNA + H(+)</text>
        <dbReference type="Rhea" id="RHEA:66592"/>
        <dbReference type="Rhea" id="RHEA-COMP:13180"/>
        <dbReference type="Rhea" id="RHEA-COMP:16897"/>
        <dbReference type="Rhea" id="RHEA-COMP:17067"/>
        <dbReference type="ChEBI" id="CHEBI:15378"/>
        <dbReference type="ChEBI" id="CHEBI:136412"/>
        <dbReference type="ChEBI" id="CHEBI:157695"/>
        <dbReference type="ChEBI" id="CHEBI:167181"/>
        <dbReference type="EC" id="4.2.99.18"/>
    </reaction>
</comment>
<dbReference type="EMBL" id="GG730078">
    <property type="protein sequence ID" value="EEZ92440.1"/>
    <property type="molecule type" value="Genomic_DNA"/>
</dbReference>
<protein>
    <recommendedName>
        <fullName evidence="2">DNA-(apurinic or apyrimidinic site) lyase</fullName>
        <ecNumber evidence="2">4.2.99.18</ecNumber>
    </recommendedName>
</protein>
<dbReference type="Gene3D" id="3.30.310.260">
    <property type="match status" value="1"/>
</dbReference>
<dbReference type="GO" id="GO:0003684">
    <property type="term" value="F:damaged DNA binding"/>
    <property type="evidence" value="ECO:0007669"/>
    <property type="project" value="InterPro"/>
</dbReference>
<dbReference type="InterPro" id="IPR012904">
    <property type="entry name" value="OGG_N"/>
</dbReference>
<evidence type="ECO:0000313" key="11">
    <source>
        <dbReference type="EMBL" id="EEZ92440.1"/>
    </source>
</evidence>
<dbReference type="Gene3D" id="1.10.1670.10">
    <property type="entry name" value="Helix-hairpin-Helix base-excision DNA repair enzymes (C-terminal)"/>
    <property type="match status" value="1"/>
</dbReference>
<dbReference type="GO" id="GO:0008534">
    <property type="term" value="F:oxidized purine nucleobase lesion DNA N-glycosylase activity"/>
    <property type="evidence" value="ECO:0007669"/>
    <property type="project" value="InterPro"/>
</dbReference>
<dbReference type="GO" id="GO:0006284">
    <property type="term" value="P:base-excision repair"/>
    <property type="evidence" value="ECO:0007669"/>
    <property type="project" value="InterPro"/>
</dbReference>
<dbReference type="SUPFAM" id="SSF48150">
    <property type="entry name" value="DNA-glycosylase"/>
    <property type="match status" value="1"/>
</dbReference>
<evidence type="ECO:0000256" key="8">
    <source>
        <dbReference type="ARBA" id="ARBA00023295"/>
    </source>
</evidence>
<feature type="domain" description="HhH-GPD" evidence="10">
    <location>
        <begin position="120"/>
        <end position="282"/>
    </location>
</feature>
<dbReference type="GO" id="GO:0140078">
    <property type="term" value="F:class I DNA-(apurinic or apyrimidinic site) endonuclease activity"/>
    <property type="evidence" value="ECO:0007669"/>
    <property type="project" value="UniProtKB-EC"/>
</dbReference>
<dbReference type="Pfam" id="PF07934">
    <property type="entry name" value="OGG_N"/>
    <property type="match status" value="1"/>
</dbReference>
<evidence type="ECO:0000256" key="4">
    <source>
        <dbReference type="ARBA" id="ARBA00022801"/>
    </source>
</evidence>
<accession>D2EGR2</accession>
<comment type="similarity">
    <text evidence="1">Belongs to the type-1 OGG1 family.</text>
</comment>
<name>D2EGR2_PARA4</name>
<evidence type="ECO:0000256" key="1">
    <source>
        <dbReference type="ARBA" id="ARBA00010679"/>
    </source>
</evidence>
<dbReference type="InterPro" id="IPR052054">
    <property type="entry name" value="Oxidative_DNA_repair_enzyme"/>
</dbReference>
<dbReference type="PANTHER" id="PTHR10242">
    <property type="entry name" value="8-OXOGUANINE DNA GLYCOSYLASE"/>
    <property type="match status" value="1"/>
</dbReference>
<proteinExistence type="inferred from homology"/>
<evidence type="ECO:0000256" key="5">
    <source>
        <dbReference type="ARBA" id="ARBA00023204"/>
    </source>
</evidence>
<keyword evidence="7" id="KW-0511">Multifunctional enzyme</keyword>
<keyword evidence="6" id="KW-0456">Lyase</keyword>
<keyword evidence="8" id="KW-0326">Glycosidase</keyword>
<gene>
    <name evidence="11" type="ORF">BJBARM4_0964</name>
</gene>
<sequence>MLILNISMFILNYNCYDNKSKGVSLDRTLNSGQIFSFFKEDNKWYSFVDRPLEIRQEGNNLVYTGLDEMGVKELLGLNDPINDIKAEISKDDFIEKAINYSGSVRVVKSGIWPATLGFVLSIQSNVNLILRRINAMSNYYGKEGDINGKLLKSFPSFQEIYENGYNKLKQFNLGFRTKFVFSAAEYFYKNEINSDFTIEQIKENLTNIYGVGEKVLDCILLYGLHDLSAFPMDVWILRTLSLYYSKILGKAKSYKDKRKAMTDYFGRYSGYAQMFIYDYSRLNVIRSRI</sequence>
<evidence type="ECO:0000259" key="10">
    <source>
        <dbReference type="SMART" id="SM00478"/>
    </source>
</evidence>
<evidence type="ECO:0000256" key="2">
    <source>
        <dbReference type="ARBA" id="ARBA00012720"/>
    </source>
</evidence>
<evidence type="ECO:0000313" key="12">
    <source>
        <dbReference type="Proteomes" id="UP000009375"/>
    </source>
</evidence>
<keyword evidence="4" id="KW-0378">Hydrolase</keyword>
<dbReference type="InterPro" id="IPR011257">
    <property type="entry name" value="DNA_glycosylase"/>
</dbReference>
<evidence type="ECO:0000256" key="6">
    <source>
        <dbReference type="ARBA" id="ARBA00023239"/>
    </source>
</evidence>
<dbReference type="Gene3D" id="1.10.340.30">
    <property type="entry name" value="Hypothetical protein, domain 2"/>
    <property type="match status" value="1"/>
</dbReference>
<reference evidence="11 12" key="1">
    <citation type="journal article" date="2010" name="Proc. Natl. Acad. Sci. U.S.A.">
        <title>Enigmatic, ultrasmall, uncultivated Archaea.</title>
        <authorList>
            <person name="Baker B.J."/>
            <person name="Comolli L.R."/>
            <person name="Dick G.J."/>
            <person name="Hauser L.J."/>
            <person name="Hyatt D."/>
            <person name="Dill B.D."/>
            <person name="Land M.L."/>
            <person name="Verberkmoes N.C."/>
            <person name="Hettich R.L."/>
            <person name="Banfield J.F."/>
        </authorList>
    </citation>
    <scope>NUCLEOTIDE SEQUENCE [LARGE SCALE GENOMIC DNA]</scope>
</reference>
<dbReference type="EC" id="4.2.99.18" evidence="2"/>
<dbReference type="InterPro" id="IPR023170">
    <property type="entry name" value="HhH_base_excis_C"/>
</dbReference>
<evidence type="ECO:0000256" key="7">
    <source>
        <dbReference type="ARBA" id="ARBA00023268"/>
    </source>
</evidence>
<dbReference type="InterPro" id="IPR003265">
    <property type="entry name" value="HhH-GPD_domain"/>
</dbReference>
<dbReference type="SMART" id="SM00478">
    <property type="entry name" value="ENDO3c"/>
    <property type="match status" value="1"/>
</dbReference>
<evidence type="ECO:0000256" key="9">
    <source>
        <dbReference type="ARBA" id="ARBA00044632"/>
    </source>
</evidence>
<dbReference type="SUPFAM" id="SSF55945">
    <property type="entry name" value="TATA-box binding protein-like"/>
    <property type="match status" value="1"/>
</dbReference>
<dbReference type="Proteomes" id="UP000009375">
    <property type="component" value="Unassembled WGS sequence"/>
</dbReference>
<keyword evidence="5" id="KW-0234">DNA repair</keyword>
<dbReference type="PANTHER" id="PTHR10242:SF2">
    <property type="entry name" value="N-GLYCOSYLASE_DNA LYASE"/>
    <property type="match status" value="1"/>
</dbReference>
<evidence type="ECO:0000256" key="3">
    <source>
        <dbReference type="ARBA" id="ARBA00022763"/>
    </source>
</evidence>